<evidence type="ECO:0000313" key="6">
    <source>
        <dbReference type="EMBL" id="MBW6396865.1"/>
    </source>
</evidence>
<gene>
    <name evidence="6" type="primary">tcuA</name>
    <name evidence="6" type="ORF">KPL78_03350</name>
</gene>
<dbReference type="InterPro" id="IPR003953">
    <property type="entry name" value="FAD-dep_OxRdtase_2_FAD-bd"/>
</dbReference>
<comment type="cofactor">
    <cofactor evidence="1">
        <name>FAD</name>
        <dbReference type="ChEBI" id="CHEBI:57692"/>
    </cofactor>
</comment>
<dbReference type="SUPFAM" id="SSF56425">
    <property type="entry name" value="Succinate dehydrogenase/fumarate reductase flavoprotein, catalytic domain"/>
    <property type="match status" value="1"/>
</dbReference>
<dbReference type="PANTHER" id="PTHR43400">
    <property type="entry name" value="FUMARATE REDUCTASE"/>
    <property type="match status" value="1"/>
</dbReference>
<dbReference type="InterPro" id="IPR050315">
    <property type="entry name" value="FAD-oxidoreductase_2"/>
</dbReference>
<evidence type="ECO:0000259" key="5">
    <source>
        <dbReference type="Pfam" id="PF00890"/>
    </source>
</evidence>
<evidence type="ECO:0000256" key="3">
    <source>
        <dbReference type="ARBA" id="ARBA00022827"/>
    </source>
</evidence>
<dbReference type="NCBIfam" id="NF006130">
    <property type="entry name" value="PRK08274.1"/>
    <property type="match status" value="1"/>
</dbReference>
<dbReference type="SUPFAM" id="SSF51905">
    <property type="entry name" value="FAD/NAD(P)-binding domain"/>
    <property type="match status" value="1"/>
</dbReference>
<protein>
    <submittedName>
        <fullName evidence="6">FAD-dependent tricarballylate dehydrogenase TcuA</fullName>
    </submittedName>
</protein>
<comment type="caution">
    <text evidence="6">The sequence shown here is derived from an EMBL/GenBank/DDBJ whole genome shotgun (WGS) entry which is preliminary data.</text>
</comment>
<evidence type="ECO:0000256" key="2">
    <source>
        <dbReference type="ARBA" id="ARBA00022630"/>
    </source>
</evidence>
<dbReference type="EMBL" id="JAHYBZ010000001">
    <property type="protein sequence ID" value="MBW6396865.1"/>
    <property type="molecule type" value="Genomic_DNA"/>
</dbReference>
<organism evidence="6 7">
    <name type="scientific">Roseomonas alba</name>
    <dbReference type="NCBI Taxonomy" id="2846776"/>
    <lineage>
        <taxon>Bacteria</taxon>
        <taxon>Pseudomonadati</taxon>
        <taxon>Pseudomonadota</taxon>
        <taxon>Alphaproteobacteria</taxon>
        <taxon>Acetobacterales</taxon>
        <taxon>Roseomonadaceae</taxon>
        <taxon>Roseomonas</taxon>
    </lineage>
</organism>
<keyword evidence="3" id="KW-0274">FAD</keyword>
<reference evidence="6 7" key="1">
    <citation type="submission" date="2021-07" db="EMBL/GenBank/DDBJ databases">
        <authorList>
            <person name="So Y."/>
        </authorList>
    </citation>
    <scope>NUCLEOTIDE SEQUENCE [LARGE SCALE GENOMIC DNA]</scope>
    <source>
        <strain evidence="6 7">HJA6</strain>
    </source>
</reference>
<keyword evidence="4" id="KW-0560">Oxidoreductase</keyword>
<dbReference type="Pfam" id="PF00890">
    <property type="entry name" value="FAD_binding_2"/>
    <property type="match status" value="1"/>
</dbReference>
<dbReference type="PANTHER" id="PTHR43400:SF7">
    <property type="entry name" value="FAD-DEPENDENT OXIDOREDUCTASE 2 FAD BINDING DOMAIN-CONTAINING PROTEIN"/>
    <property type="match status" value="1"/>
</dbReference>
<evidence type="ECO:0000256" key="4">
    <source>
        <dbReference type="ARBA" id="ARBA00023002"/>
    </source>
</evidence>
<evidence type="ECO:0000313" key="7">
    <source>
        <dbReference type="Proteomes" id="UP001196565"/>
    </source>
</evidence>
<feature type="domain" description="FAD-dependent oxidoreductase 2 FAD-binding" evidence="5">
    <location>
        <begin position="11"/>
        <end position="476"/>
    </location>
</feature>
<dbReference type="Gene3D" id="3.90.700.10">
    <property type="entry name" value="Succinate dehydrogenase/fumarate reductase flavoprotein, catalytic domain"/>
    <property type="match status" value="1"/>
</dbReference>
<proteinExistence type="predicted"/>
<evidence type="ECO:0000256" key="1">
    <source>
        <dbReference type="ARBA" id="ARBA00001974"/>
    </source>
</evidence>
<sequence length="502" mass="54227">MAQEEALGAIDVIVVGAGNAAMCAALSAQEAGARVLVLERAPEEDRGGNSAHSGGAFRTVYDGVEDLQRIVPDLTDAEIAMTDFGTYTRDTYFDDCMRLSNWRANADLIQVLVDHSLPTMVWMREKGVRFVPIYGRQAFKLDGKFKFWGGLTVEAVGGGRGLMDMLFASAAKRGIKVLYGARAVSLIADDDGVHGVEVIHQGKRRAIRSGAVVLGAGGFHANAEWRARYLGQDWDLAKPRGTRFNTGDGIQMARDVGALSYGHWSGCHAVAYDRCAPEFGELGLAGQQKNGFPMGIMVNLRGERFFNEGADFRNYIYATLGKAVLEQPAGLAWQIFDQHVAHLLSDEYRIRQITKIEANTIEELADRMGDVDREGFLRTVREWNAAVQRDVPFNPNIRDGRGVPGLKVPKTNWANPLDKPPFIAIGITCGVTCTYGGIRVDETAMVVSEDGPRIPGLYATGEMVGGLYYTGYPGGAGLMSGSVFGRSAGAGAAAYARQVSAA</sequence>
<name>A0ABS7A3N6_9PROT</name>
<keyword evidence="7" id="KW-1185">Reference proteome</keyword>
<keyword evidence="2" id="KW-0285">Flavoprotein</keyword>
<accession>A0ABS7A3N6</accession>
<dbReference type="InterPro" id="IPR036188">
    <property type="entry name" value="FAD/NAD-bd_sf"/>
</dbReference>
<dbReference type="Proteomes" id="UP001196565">
    <property type="component" value="Unassembled WGS sequence"/>
</dbReference>
<dbReference type="Gene3D" id="3.50.50.60">
    <property type="entry name" value="FAD/NAD(P)-binding domain"/>
    <property type="match status" value="1"/>
</dbReference>
<dbReference type="InterPro" id="IPR027477">
    <property type="entry name" value="Succ_DH/fumarate_Rdtase_cat_sf"/>
</dbReference>